<keyword evidence="1 4" id="KW-0378">Hydrolase</keyword>
<feature type="region of interest" description="Disordered" evidence="2">
    <location>
        <begin position="195"/>
        <end position="219"/>
    </location>
</feature>
<evidence type="ECO:0000313" key="4">
    <source>
        <dbReference type="EMBL" id="QCY48593.1"/>
    </source>
</evidence>
<protein>
    <submittedName>
        <fullName evidence="4">Cysteine hydrolase</fullName>
    </submittedName>
</protein>
<sequence length="219" mass="24249">MTQLSGDFRHPALLLIDLQNAFFETEELAAKRDQVVANCNRLIAAAREAGAPVINARTVHKRDGSTWTLKMLEDEQGYLFEGTEQAENLSELDLDGAISIIKRRDSVFWNTELLTQLLQHRVTSLIMAGVSSHTCVAATASDAFAANLAVVVATDAVASEDPDFEDVTLKLLREQHRQRLAETSSIVRLLHVSHTHHNESTDPNPLENAPTNTGRERKD</sequence>
<evidence type="ECO:0000313" key="5">
    <source>
        <dbReference type="Proteomes" id="UP000307000"/>
    </source>
</evidence>
<dbReference type="InterPro" id="IPR050272">
    <property type="entry name" value="Isochorismatase-like_hydrls"/>
</dbReference>
<dbReference type="RefSeq" id="WP_138927078.1">
    <property type="nucleotide sequence ID" value="NZ_CP034412.1"/>
</dbReference>
<evidence type="ECO:0000256" key="2">
    <source>
        <dbReference type="SAM" id="MobiDB-lite"/>
    </source>
</evidence>
<dbReference type="GO" id="GO:0016787">
    <property type="term" value="F:hydrolase activity"/>
    <property type="evidence" value="ECO:0007669"/>
    <property type="project" value="UniProtKB-KW"/>
</dbReference>
<dbReference type="EMBL" id="CP034412">
    <property type="protein sequence ID" value="QCY48593.1"/>
    <property type="molecule type" value="Genomic_DNA"/>
</dbReference>
<dbReference type="Gene3D" id="3.40.50.850">
    <property type="entry name" value="Isochorismatase-like"/>
    <property type="match status" value="1"/>
</dbReference>
<proteinExistence type="predicted"/>
<dbReference type="Proteomes" id="UP000307000">
    <property type="component" value="Chromosome"/>
</dbReference>
<dbReference type="KEGG" id="gcr:GcLGCM259_2886"/>
<dbReference type="PANTHER" id="PTHR43540">
    <property type="entry name" value="PEROXYUREIDOACRYLATE/UREIDOACRYLATE AMIDOHYDROLASE-RELATED"/>
    <property type="match status" value="1"/>
</dbReference>
<dbReference type="AlphaFoldDB" id="A0A5B7WZH5"/>
<gene>
    <name evidence="4" type="ORF">GcLGCM259_2886</name>
</gene>
<reference evidence="4 5" key="1">
    <citation type="submission" date="2018-12" db="EMBL/GenBank/DDBJ databases">
        <title>Complete Genome Sequence of Glutamicibacter creatinolyticus strain LGCM259,isolated from an abscess of a 12-year-old mare in Italy.</title>
        <authorList>
            <person name="Santos R.G."/>
            <person name="Silva A.L."/>
            <person name="Seyffert N."/>
            <person name="Castro T.L.P."/>
            <person name="Attili A.R."/>
            <person name="Rifici C."/>
            <person name="Mazzullo G."/>
            <person name="Brenig B."/>
            <person name="Venanzi F."/>
            <person name="Azevedo V."/>
        </authorList>
    </citation>
    <scope>NUCLEOTIDE SEQUENCE [LARGE SCALE GENOMIC DNA]</scope>
    <source>
        <strain evidence="4 5">LGCM 259</strain>
    </source>
</reference>
<accession>A0A5B7WZH5</accession>
<feature type="domain" description="Isochorismatase-like" evidence="3">
    <location>
        <begin position="12"/>
        <end position="178"/>
    </location>
</feature>
<dbReference type="Pfam" id="PF00857">
    <property type="entry name" value="Isochorismatase"/>
    <property type="match status" value="1"/>
</dbReference>
<keyword evidence="5" id="KW-1185">Reference proteome</keyword>
<dbReference type="PANTHER" id="PTHR43540:SF6">
    <property type="entry name" value="ISOCHORISMATASE-LIKE DOMAIN-CONTAINING PROTEIN"/>
    <property type="match status" value="1"/>
</dbReference>
<dbReference type="SUPFAM" id="SSF52499">
    <property type="entry name" value="Isochorismatase-like hydrolases"/>
    <property type="match status" value="1"/>
</dbReference>
<dbReference type="CDD" id="cd00431">
    <property type="entry name" value="cysteine_hydrolases"/>
    <property type="match status" value="1"/>
</dbReference>
<organism evidence="4 5">
    <name type="scientific">Glutamicibacter creatinolyticus</name>
    <dbReference type="NCBI Taxonomy" id="162496"/>
    <lineage>
        <taxon>Bacteria</taxon>
        <taxon>Bacillati</taxon>
        <taxon>Actinomycetota</taxon>
        <taxon>Actinomycetes</taxon>
        <taxon>Micrococcales</taxon>
        <taxon>Micrococcaceae</taxon>
        <taxon>Glutamicibacter</taxon>
    </lineage>
</organism>
<evidence type="ECO:0000256" key="1">
    <source>
        <dbReference type="ARBA" id="ARBA00022801"/>
    </source>
</evidence>
<dbReference type="InterPro" id="IPR036380">
    <property type="entry name" value="Isochorismatase-like_sf"/>
</dbReference>
<name>A0A5B7WZH5_9MICC</name>
<dbReference type="InterPro" id="IPR000868">
    <property type="entry name" value="Isochorismatase-like_dom"/>
</dbReference>
<evidence type="ECO:0000259" key="3">
    <source>
        <dbReference type="Pfam" id="PF00857"/>
    </source>
</evidence>